<dbReference type="GO" id="GO:0005737">
    <property type="term" value="C:cytoplasm"/>
    <property type="evidence" value="ECO:0007669"/>
    <property type="project" value="TreeGrafter"/>
</dbReference>
<organism evidence="14 15">
    <name type="scientific">Philodulcilactobacillus myokoensis</name>
    <dbReference type="NCBI Taxonomy" id="2929573"/>
    <lineage>
        <taxon>Bacteria</taxon>
        <taxon>Bacillati</taxon>
        <taxon>Bacillota</taxon>
        <taxon>Bacilli</taxon>
        <taxon>Lactobacillales</taxon>
        <taxon>Lactobacillaceae</taxon>
        <taxon>Philodulcilactobacillus</taxon>
    </lineage>
</organism>
<dbReference type="PRINTS" id="PR00098">
    <property type="entry name" value="CPSASE"/>
</dbReference>
<dbReference type="InterPro" id="IPR005480">
    <property type="entry name" value="CPSase_lsu_oligo"/>
</dbReference>
<evidence type="ECO:0000256" key="1">
    <source>
        <dbReference type="ARBA" id="ARBA00001936"/>
    </source>
</evidence>
<dbReference type="Pfam" id="PF02787">
    <property type="entry name" value="CPSase_L_D3"/>
    <property type="match status" value="1"/>
</dbReference>
<dbReference type="EMBL" id="BRPL01000002">
    <property type="protein sequence ID" value="GLB46864.1"/>
    <property type="molecule type" value="Genomic_DNA"/>
</dbReference>
<comment type="caution">
    <text evidence="14">The sequence shown here is derived from an EMBL/GenBank/DDBJ whole genome shotgun (WGS) entry which is preliminary data.</text>
</comment>
<dbReference type="InterPro" id="IPR011761">
    <property type="entry name" value="ATP-grasp"/>
</dbReference>
<dbReference type="AlphaFoldDB" id="A0A9W6B0R7"/>
<proteinExistence type="inferred from homology"/>
<dbReference type="GO" id="GO:0004087">
    <property type="term" value="F:carbamoyl-phosphate synthase (ammonia) activity"/>
    <property type="evidence" value="ECO:0007669"/>
    <property type="project" value="UniProtKB-EC"/>
</dbReference>
<dbReference type="SMART" id="SM01096">
    <property type="entry name" value="CPSase_L_D3"/>
    <property type="match status" value="1"/>
</dbReference>
<comment type="catalytic activity">
    <reaction evidence="11">
        <text>hydrogencarbonate + NH4(+) + 2 ATP = carbamoyl phosphate + 2 ADP + phosphate + 2 H(+)</text>
        <dbReference type="Rhea" id="RHEA:18029"/>
        <dbReference type="ChEBI" id="CHEBI:15378"/>
        <dbReference type="ChEBI" id="CHEBI:17544"/>
        <dbReference type="ChEBI" id="CHEBI:28938"/>
        <dbReference type="ChEBI" id="CHEBI:30616"/>
        <dbReference type="ChEBI" id="CHEBI:43474"/>
        <dbReference type="ChEBI" id="CHEBI:58228"/>
        <dbReference type="ChEBI" id="CHEBI:456216"/>
        <dbReference type="EC" id="6.3.4.16"/>
    </reaction>
</comment>
<dbReference type="InterPro" id="IPR036897">
    <property type="entry name" value="CarbamoylP_synth_lsu_oligo_sf"/>
</dbReference>
<dbReference type="Gene3D" id="1.10.1030.10">
    <property type="entry name" value="Carbamoyl-phosphate synthetase, large subunit oligomerisation domain"/>
    <property type="match status" value="1"/>
</dbReference>
<dbReference type="InterPro" id="IPR058047">
    <property type="entry name" value="CPSase_preATP-grasp"/>
</dbReference>
<dbReference type="GO" id="GO:0006541">
    <property type="term" value="P:glutamine metabolic process"/>
    <property type="evidence" value="ECO:0007669"/>
    <property type="project" value="TreeGrafter"/>
</dbReference>
<evidence type="ECO:0000256" key="3">
    <source>
        <dbReference type="ARBA" id="ARBA00009799"/>
    </source>
</evidence>
<dbReference type="Pfam" id="PF25596">
    <property type="entry name" value="CPSase_L_D1"/>
    <property type="match status" value="2"/>
</dbReference>
<dbReference type="Pfam" id="PF02786">
    <property type="entry name" value="CPSase_L_D2"/>
    <property type="match status" value="1"/>
</dbReference>
<sequence>MNFKFHKVLIIGGGPSSIGHENELDAATFQTILTFQKFNIETVLLDNNPFTLTMDLLPDQDIFINEINYSNVLKLIKKVHPDAILPTLGGLHAIRLCKELIHQNILKNQGIKLLGASQLAIFMINNPIKMGRIIKNIHENIVPSTIVSSRENAVYIARKIGLPVIIKPVSKHHSPYRQNCKNFNQLDHALDNFFKHSSSHQCIVEKSIVGYKELETIGIRDESGTKILISGLENIDAVGIHSGDSIIITPFQTITDPEYQKIRNATFKIMDALRVIGFCHVQFALDPTTKRFFVTKITPSFSRSITLAAKATNYPIAAVCSQLILGRTLEHVSLPSKYSHLIPIMEPTLDHVVIKMPLWPFDNVPKASHHLNTVMKSVGSTIGIGRTIEEAMLKALRSSQFSPRDVLPSMQNLSDDNMINQLIHPRQNRILVLIEALRRGYSPAELAELTKIDQFYFYKLRNLLVVENEIINHPLRSSTVKAAHNSGFGDGMLAETWNVPIEKIFDLGQKCHSIPTYKAIESTAGEVLNTSSSYYSSYEKENESHRFKSDSALVIGRGGNQLGPNTAADYYTAQTLIQLHHSGYQTIIMNNNPNSISLCPKISNKQYIEPIQLGNILDIIYLEQPKIIFIPGNRHYLVRELSKRHFKIAIIPPDQETGVLRDSKASFGIDFFVTANHCHPISTVQFNLKQPQQLKLIFKYMAPLKMSSRVIKNLTSQAINEIKSSSEWHGLVQALFIHNQNGNHLIGVRPLKITETVFLNRVTGINWIHELIKYYTHQLDRNKLIHLLEHQEQKHLEMVAKFPFRQLKVRTKNGLDSQIVGAKIEPKQ</sequence>
<dbReference type="FunFam" id="3.40.50.20:FF:000001">
    <property type="entry name" value="Carbamoyl-phosphate synthase large chain"/>
    <property type="match status" value="2"/>
</dbReference>
<evidence type="ECO:0000256" key="2">
    <source>
        <dbReference type="ARBA" id="ARBA00001946"/>
    </source>
</evidence>
<dbReference type="SUPFAM" id="SSF52440">
    <property type="entry name" value="PreATP-grasp domain"/>
    <property type="match status" value="2"/>
</dbReference>
<evidence type="ECO:0000256" key="12">
    <source>
        <dbReference type="PROSITE-ProRule" id="PRU00409"/>
    </source>
</evidence>
<dbReference type="PANTHER" id="PTHR11405:SF53">
    <property type="entry name" value="CARBAMOYL-PHOSPHATE SYNTHASE [AMMONIA], MITOCHONDRIAL"/>
    <property type="match status" value="1"/>
</dbReference>
<dbReference type="PROSITE" id="PS50975">
    <property type="entry name" value="ATP_GRASP"/>
    <property type="match status" value="1"/>
</dbReference>
<evidence type="ECO:0000256" key="8">
    <source>
        <dbReference type="ARBA" id="ARBA00022840"/>
    </source>
</evidence>
<comment type="cofactor">
    <cofactor evidence="1">
        <name>Mn(2+)</name>
        <dbReference type="ChEBI" id="CHEBI:29035"/>
    </cofactor>
</comment>
<gene>
    <name evidence="14" type="primary">pyrAB2</name>
    <name evidence="14" type="ORF">WR164_08430</name>
</gene>
<dbReference type="GO" id="GO:0006221">
    <property type="term" value="P:pyrimidine nucleotide biosynthetic process"/>
    <property type="evidence" value="ECO:0007669"/>
    <property type="project" value="UniProtKB-KW"/>
</dbReference>
<dbReference type="Gene3D" id="3.30.1490.20">
    <property type="entry name" value="ATP-grasp fold, A domain"/>
    <property type="match status" value="1"/>
</dbReference>
<evidence type="ECO:0000256" key="10">
    <source>
        <dbReference type="ARBA" id="ARBA00023211"/>
    </source>
</evidence>
<evidence type="ECO:0000256" key="4">
    <source>
        <dbReference type="ARBA" id="ARBA00022598"/>
    </source>
</evidence>
<evidence type="ECO:0000313" key="14">
    <source>
        <dbReference type="EMBL" id="GLB46864.1"/>
    </source>
</evidence>
<name>A0A9W6B0R7_9LACO</name>
<feature type="domain" description="ATP-grasp" evidence="13">
    <location>
        <begin position="131"/>
        <end position="325"/>
    </location>
</feature>
<dbReference type="SUPFAM" id="SSF48108">
    <property type="entry name" value="Carbamoyl phosphate synthetase, large subunit connection domain"/>
    <property type="match status" value="1"/>
</dbReference>
<keyword evidence="6" id="KW-0677">Repeat</keyword>
<dbReference type="InterPro" id="IPR016185">
    <property type="entry name" value="PreATP-grasp_dom_sf"/>
</dbReference>
<dbReference type="GO" id="GO:0004088">
    <property type="term" value="F:carbamoyl-phosphate synthase (glutamine-hydrolyzing) activity"/>
    <property type="evidence" value="ECO:0007669"/>
    <property type="project" value="TreeGrafter"/>
</dbReference>
<protein>
    <submittedName>
        <fullName evidence="14">Carbamoyl-phosphate synthase (Glutamine-hydrolyzing)</fullName>
    </submittedName>
</protein>
<reference evidence="14" key="1">
    <citation type="submission" date="2022-07" db="EMBL/GenBank/DDBJ databases">
        <authorList>
            <person name="Kouya T."/>
            <person name="Ishiyama Y."/>
        </authorList>
    </citation>
    <scope>NUCLEOTIDE SEQUENCE</scope>
    <source>
        <strain evidence="14">WR16-4</strain>
    </source>
</reference>
<keyword evidence="10" id="KW-0464">Manganese</keyword>
<dbReference type="Proteomes" id="UP001144204">
    <property type="component" value="Unassembled WGS sequence"/>
</dbReference>
<reference evidence="14" key="2">
    <citation type="journal article" date="2023" name="PLoS ONE">
        <title>Philodulcilactobacillus myokoensis gen. nov., sp. nov., a fructophilic, acidophilic, and agar-phobic lactic acid bacterium isolated from fermented vegetable extracts.</title>
        <authorList>
            <person name="Kouya T."/>
            <person name="Ishiyama Y."/>
            <person name="Ohashi S."/>
            <person name="Kumakubo R."/>
            <person name="Yamazaki T."/>
            <person name="Otaki T."/>
        </authorList>
    </citation>
    <scope>NUCLEOTIDE SEQUENCE</scope>
    <source>
        <strain evidence="14">WR16-4</strain>
    </source>
</reference>
<keyword evidence="5" id="KW-0479">Metal-binding</keyword>
<evidence type="ECO:0000256" key="5">
    <source>
        <dbReference type="ARBA" id="ARBA00022723"/>
    </source>
</evidence>
<dbReference type="GO" id="GO:0046872">
    <property type="term" value="F:metal ion binding"/>
    <property type="evidence" value="ECO:0007669"/>
    <property type="project" value="UniProtKB-KW"/>
</dbReference>
<dbReference type="InterPro" id="IPR013815">
    <property type="entry name" value="ATP_grasp_subdomain_1"/>
</dbReference>
<comment type="cofactor">
    <cofactor evidence="2">
        <name>Mg(2+)</name>
        <dbReference type="ChEBI" id="CHEBI:18420"/>
    </cofactor>
</comment>
<keyword evidence="9" id="KW-0665">Pyrimidine biosynthesis</keyword>
<evidence type="ECO:0000256" key="9">
    <source>
        <dbReference type="ARBA" id="ARBA00022975"/>
    </source>
</evidence>
<evidence type="ECO:0000256" key="6">
    <source>
        <dbReference type="ARBA" id="ARBA00022737"/>
    </source>
</evidence>
<evidence type="ECO:0000256" key="11">
    <source>
        <dbReference type="ARBA" id="ARBA00047359"/>
    </source>
</evidence>
<dbReference type="Gene3D" id="3.40.50.20">
    <property type="match status" value="2"/>
</dbReference>
<evidence type="ECO:0000259" key="13">
    <source>
        <dbReference type="PROSITE" id="PS50975"/>
    </source>
</evidence>
<dbReference type="Gene3D" id="3.30.470.20">
    <property type="entry name" value="ATP-grasp fold, B domain"/>
    <property type="match status" value="1"/>
</dbReference>
<dbReference type="PANTHER" id="PTHR11405">
    <property type="entry name" value="CARBAMOYLTRANSFERASE FAMILY MEMBER"/>
    <property type="match status" value="1"/>
</dbReference>
<keyword evidence="15" id="KW-1185">Reference proteome</keyword>
<keyword evidence="8 12" id="KW-0067">ATP-binding</keyword>
<comment type="similarity">
    <text evidence="3">Belongs to the CarB family.</text>
</comment>
<dbReference type="InterPro" id="IPR005483">
    <property type="entry name" value="CPSase_dom"/>
</dbReference>
<dbReference type="InterPro" id="IPR005479">
    <property type="entry name" value="CPAse_ATP-bd"/>
</dbReference>
<evidence type="ECO:0000313" key="15">
    <source>
        <dbReference type="Proteomes" id="UP001144204"/>
    </source>
</evidence>
<dbReference type="SUPFAM" id="SSF56059">
    <property type="entry name" value="Glutathione synthetase ATP-binding domain-like"/>
    <property type="match status" value="1"/>
</dbReference>
<keyword evidence="7 12" id="KW-0547">Nucleotide-binding</keyword>
<dbReference type="RefSeq" id="WP_286136326.1">
    <property type="nucleotide sequence ID" value="NZ_BRPL01000002.1"/>
</dbReference>
<evidence type="ECO:0000256" key="7">
    <source>
        <dbReference type="ARBA" id="ARBA00022741"/>
    </source>
</evidence>
<dbReference type="GO" id="GO:0005524">
    <property type="term" value="F:ATP binding"/>
    <property type="evidence" value="ECO:0007669"/>
    <property type="project" value="UniProtKB-UniRule"/>
</dbReference>
<accession>A0A9W6B0R7</accession>
<keyword evidence="4" id="KW-0436">Ligase</keyword>